<dbReference type="RefSeq" id="WP_302710228.1">
    <property type="nucleotide sequence ID" value="NZ_JAULSC010000037.1"/>
</dbReference>
<dbReference type="PANTHER" id="PTHR48100:SF1">
    <property type="entry name" value="HISTIDINE PHOSPHATASE FAMILY PROTEIN-RELATED"/>
    <property type="match status" value="1"/>
</dbReference>
<organism evidence="2 3">
    <name type="scientific">Nocardioides cremeus</name>
    <dbReference type="NCBI Taxonomy" id="3058044"/>
    <lineage>
        <taxon>Bacteria</taxon>
        <taxon>Bacillati</taxon>
        <taxon>Actinomycetota</taxon>
        <taxon>Actinomycetes</taxon>
        <taxon>Propionibacteriales</taxon>
        <taxon>Nocardioidaceae</taxon>
        <taxon>Nocardioides</taxon>
    </lineage>
</organism>
<dbReference type="PANTHER" id="PTHR48100">
    <property type="entry name" value="BROAD-SPECIFICITY PHOSPHATASE YOR283W-RELATED"/>
    <property type="match status" value="1"/>
</dbReference>
<evidence type="ECO:0000256" key="1">
    <source>
        <dbReference type="SAM" id="MobiDB-lite"/>
    </source>
</evidence>
<evidence type="ECO:0000313" key="2">
    <source>
        <dbReference type="EMBL" id="MDO3398021.1"/>
    </source>
</evidence>
<dbReference type="InterPro" id="IPR029033">
    <property type="entry name" value="His_PPase_superfam"/>
</dbReference>
<dbReference type="EMBL" id="JAULSC010000037">
    <property type="protein sequence ID" value="MDO3398021.1"/>
    <property type="molecule type" value="Genomic_DNA"/>
</dbReference>
<dbReference type="Proteomes" id="UP001168363">
    <property type="component" value="Unassembled WGS sequence"/>
</dbReference>
<keyword evidence="2" id="KW-0378">Hydrolase</keyword>
<dbReference type="SMART" id="SM00855">
    <property type="entry name" value="PGAM"/>
    <property type="match status" value="1"/>
</dbReference>
<feature type="region of interest" description="Disordered" evidence="1">
    <location>
        <begin position="91"/>
        <end position="120"/>
    </location>
</feature>
<name>A0ABT8TVZ0_9ACTN</name>
<dbReference type="InterPro" id="IPR050275">
    <property type="entry name" value="PGM_Phosphatase"/>
</dbReference>
<dbReference type="Gene3D" id="3.40.50.1240">
    <property type="entry name" value="Phosphoglycerate mutase-like"/>
    <property type="match status" value="1"/>
</dbReference>
<accession>A0ABT8TVZ0</accession>
<dbReference type="GO" id="GO:0016787">
    <property type="term" value="F:hydrolase activity"/>
    <property type="evidence" value="ECO:0007669"/>
    <property type="project" value="UniProtKB-KW"/>
</dbReference>
<dbReference type="SUPFAM" id="SSF53254">
    <property type="entry name" value="Phosphoglycerate mutase-like"/>
    <property type="match status" value="1"/>
</dbReference>
<proteinExistence type="predicted"/>
<sequence>MPTLHPEATHVVDGLVGGWYDADLTERGEQQARAVVAEMAARLAPARAAGARVDVVSSDLVRCRRAAELVAAALGVGVDVRLDPRLREQSYGAAEGRPVGSCAWRPPTADDDPLHHHDGVAGSETRWQVAVRVHDSLREHLGAAPEHLVLVTHGGAATYVVTAFLGLAPEAVGPVRFVTPPGSISTLRLDPTTGDRRVEALGDVGHLERSSALQG</sequence>
<dbReference type="InterPro" id="IPR013078">
    <property type="entry name" value="His_Pase_superF_clade-1"/>
</dbReference>
<dbReference type="Pfam" id="PF00300">
    <property type="entry name" value="His_Phos_1"/>
    <property type="match status" value="1"/>
</dbReference>
<dbReference type="CDD" id="cd07067">
    <property type="entry name" value="HP_PGM_like"/>
    <property type="match status" value="1"/>
</dbReference>
<evidence type="ECO:0000313" key="3">
    <source>
        <dbReference type="Proteomes" id="UP001168363"/>
    </source>
</evidence>
<gene>
    <name evidence="2" type="ORF">QWJ41_20020</name>
</gene>
<keyword evidence="3" id="KW-1185">Reference proteome</keyword>
<reference evidence="2" key="1">
    <citation type="submission" date="2023-06" db="EMBL/GenBank/DDBJ databases">
        <title>Genome sequence of Nocardioides sp. SOB44.</title>
        <authorList>
            <person name="Zhang G."/>
        </authorList>
    </citation>
    <scope>NUCLEOTIDE SEQUENCE</scope>
    <source>
        <strain evidence="2">SOB44</strain>
    </source>
</reference>
<comment type="caution">
    <text evidence="2">The sequence shown here is derived from an EMBL/GenBank/DDBJ whole genome shotgun (WGS) entry which is preliminary data.</text>
</comment>
<protein>
    <submittedName>
        <fullName evidence="2">Histidine phosphatase family protein</fullName>
        <ecNumber evidence="2">3.1.3.-</ecNumber>
    </submittedName>
</protein>
<dbReference type="EC" id="3.1.3.-" evidence="2"/>